<organism evidence="1 2">
    <name type="scientific">Paramarasmius palmivorus</name>
    <dbReference type="NCBI Taxonomy" id="297713"/>
    <lineage>
        <taxon>Eukaryota</taxon>
        <taxon>Fungi</taxon>
        <taxon>Dikarya</taxon>
        <taxon>Basidiomycota</taxon>
        <taxon>Agaricomycotina</taxon>
        <taxon>Agaricomycetes</taxon>
        <taxon>Agaricomycetidae</taxon>
        <taxon>Agaricales</taxon>
        <taxon>Marasmiineae</taxon>
        <taxon>Marasmiaceae</taxon>
        <taxon>Paramarasmius</taxon>
    </lineage>
</organism>
<protein>
    <submittedName>
        <fullName evidence="1">Uncharacterized protein</fullName>
    </submittedName>
</protein>
<proteinExistence type="predicted"/>
<sequence>MANKTSVNPYLIGFDDIEALTELKTSLFDAVPKFLAKSKWYDALAYERGIYCGHTFFPLYVVPLAEFVVSRLDEGHNRGDEEDAIQELTPPDQDILRVAAIHYCHIHGLEYTGKVPGGKSLSDYLDTVVFKFKAQDEDDGK</sequence>
<dbReference type="AlphaFoldDB" id="A0AAW0BJE1"/>
<keyword evidence="2" id="KW-1185">Reference proteome</keyword>
<comment type="caution">
    <text evidence="1">The sequence shown here is derived from an EMBL/GenBank/DDBJ whole genome shotgun (WGS) entry which is preliminary data.</text>
</comment>
<reference evidence="1 2" key="1">
    <citation type="submission" date="2024-01" db="EMBL/GenBank/DDBJ databases">
        <title>A draft genome for a cacao thread blight-causing isolate of Paramarasmius palmivorus.</title>
        <authorList>
            <person name="Baruah I.K."/>
            <person name="Bukari Y."/>
            <person name="Amoako-Attah I."/>
            <person name="Meinhardt L.W."/>
            <person name="Bailey B.A."/>
            <person name="Cohen S.P."/>
        </authorList>
    </citation>
    <scope>NUCLEOTIDE SEQUENCE [LARGE SCALE GENOMIC DNA]</scope>
    <source>
        <strain evidence="1 2">GH-12</strain>
    </source>
</reference>
<evidence type="ECO:0000313" key="2">
    <source>
        <dbReference type="Proteomes" id="UP001383192"/>
    </source>
</evidence>
<dbReference type="EMBL" id="JAYKXP010000117">
    <property type="protein sequence ID" value="KAK7025314.1"/>
    <property type="molecule type" value="Genomic_DNA"/>
</dbReference>
<name>A0AAW0BJE1_9AGAR</name>
<gene>
    <name evidence="1" type="ORF">VNI00_016096</name>
</gene>
<accession>A0AAW0BJE1</accession>
<evidence type="ECO:0000313" key="1">
    <source>
        <dbReference type="EMBL" id="KAK7025314.1"/>
    </source>
</evidence>
<dbReference type="Proteomes" id="UP001383192">
    <property type="component" value="Unassembled WGS sequence"/>
</dbReference>